<reference evidence="11" key="2">
    <citation type="submission" date="2019-06" db="EMBL/GenBank/DDBJ databases">
        <authorList>
            <consortium name="NARMS: The National Antimicrobial Resistance Monitoring System"/>
        </authorList>
    </citation>
    <scope>NUCLEOTIDE SEQUENCE</scope>
    <source>
        <strain evidence="8">FSIS11918841</strain>
        <strain evidence="11">FSIS11921988</strain>
    </source>
</reference>
<dbReference type="CDD" id="cd16429">
    <property type="entry name" value="VirB10"/>
    <property type="match status" value="1"/>
</dbReference>
<dbReference type="GO" id="GO:0016020">
    <property type="term" value="C:membrane"/>
    <property type="evidence" value="ECO:0007669"/>
    <property type="project" value="UniProtKB-SubCell"/>
</dbReference>
<dbReference type="EMBL" id="AAJEPP010000016">
    <property type="protein sequence ID" value="ECL0384204.1"/>
    <property type="molecule type" value="Genomic_DNA"/>
</dbReference>
<dbReference type="EMBL" id="AACCAF010000018">
    <property type="protein sequence ID" value="EAJ9869665.1"/>
    <property type="molecule type" value="Genomic_DNA"/>
</dbReference>
<evidence type="ECO:0000256" key="7">
    <source>
        <dbReference type="SAM" id="Phobius"/>
    </source>
</evidence>
<keyword evidence="3 7" id="KW-0812">Transmembrane</keyword>
<feature type="region of interest" description="Disordered" evidence="6">
    <location>
        <begin position="93"/>
        <end position="117"/>
    </location>
</feature>
<evidence type="ECO:0000256" key="5">
    <source>
        <dbReference type="ARBA" id="ARBA00023136"/>
    </source>
</evidence>
<evidence type="ECO:0000313" key="11">
    <source>
        <dbReference type="EMBL" id="ECL0384204.1"/>
    </source>
</evidence>
<evidence type="ECO:0000313" key="12">
    <source>
        <dbReference type="Proteomes" id="UP000361993"/>
    </source>
</evidence>
<sequence>MLEVNMSPNKFLPKNNKRLSKVPIIIIFAIIAIVLFSIFYVALSRKQNLERQTAQTTPKEETQIATNHNNDLNLYIDELQVQKAQENNIISPPMPNATQQPIQETNSQTTQQPPNNTPILVQNNAIDEKEMKIKKDMQLKALLSNTKLDIKTEATDSKKNQAINFNPPNNNEDINLGAINPQNTGLGLESGTNKDVQGQQFLSQKKDNGYLKYVKQKPLSTYEIKAGWNIPAILITGVNSDLPGQILAQVTQNVYDSATGKYLLIPQGTKVVGAYSSNIIYGQSRLLVAWNKLIFPNGDTLNLDGMQGTSQDGYTGFEDQVDNHYFRIFGSAFLLSSISAGIALSDNSDTNSEKETASDKAIAQAIQQMGQVASEMIRKNMNISPTLKIRPGYKFNIFVTKDIILEPLELNND</sequence>
<evidence type="ECO:0000313" key="8">
    <source>
        <dbReference type="EMBL" id="EAJ9869665.1"/>
    </source>
</evidence>
<dbReference type="InterPro" id="IPR005498">
    <property type="entry name" value="T4SS_VirB10/TraB/TrbI"/>
</dbReference>
<comment type="caution">
    <text evidence="11">The sequence shown here is derived from an EMBL/GenBank/DDBJ whole genome shotgun (WGS) entry which is preliminary data.</text>
</comment>
<dbReference type="RefSeq" id="WP_002784849.1">
    <property type="nucleotide sequence ID" value="NZ_BDRY01000006.1"/>
</dbReference>
<dbReference type="InterPro" id="IPR042217">
    <property type="entry name" value="T4SS_VirB10/TrbI"/>
</dbReference>
<evidence type="ECO:0000256" key="1">
    <source>
        <dbReference type="ARBA" id="ARBA00004167"/>
    </source>
</evidence>
<proteinExistence type="inferred from homology"/>
<feature type="transmembrane region" description="Helical" evidence="7">
    <location>
        <begin position="20"/>
        <end position="43"/>
    </location>
</feature>
<dbReference type="KEGG" id="ccoo:ATE51_06009"/>
<evidence type="ECO:0000256" key="3">
    <source>
        <dbReference type="ARBA" id="ARBA00022692"/>
    </source>
</evidence>
<dbReference type="EMBL" id="AACOBW010000015">
    <property type="protein sequence ID" value="EAL4185951.1"/>
    <property type="molecule type" value="Genomic_DNA"/>
</dbReference>
<evidence type="ECO:0000256" key="2">
    <source>
        <dbReference type="ARBA" id="ARBA00010265"/>
    </source>
</evidence>
<evidence type="ECO:0000313" key="9">
    <source>
        <dbReference type="EMBL" id="EAK1510371.1"/>
    </source>
</evidence>
<reference evidence="9 12" key="1">
    <citation type="submission" date="2018-05" db="EMBL/GenBank/DDBJ databases">
        <authorList>
            <consortium name="GenomeTrakr network: Whole genome sequencing for foodborne pathogen traceback"/>
        </authorList>
    </citation>
    <scope>NUCLEOTIDE SEQUENCE [LARGE SCALE GENOMIC DNA]</scope>
    <source>
        <strain evidence="9 12">NC_C6016</strain>
        <strain evidence="10">NC_C6641</strain>
    </source>
</reference>
<dbReference type="Gene3D" id="2.40.128.260">
    <property type="entry name" value="Type IV secretion system, VirB10/TraB/TrbI"/>
    <property type="match status" value="1"/>
</dbReference>
<evidence type="ECO:0000256" key="6">
    <source>
        <dbReference type="SAM" id="MobiDB-lite"/>
    </source>
</evidence>
<name>A0A5Y7F472_CAMCO</name>
<dbReference type="Pfam" id="PF03743">
    <property type="entry name" value="TrbI"/>
    <property type="match status" value="1"/>
</dbReference>
<organism evidence="11">
    <name type="scientific">Campylobacter coli</name>
    <dbReference type="NCBI Taxonomy" id="195"/>
    <lineage>
        <taxon>Bacteria</taxon>
        <taxon>Pseudomonadati</taxon>
        <taxon>Campylobacterota</taxon>
        <taxon>Epsilonproteobacteria</taxon>
        <taxon>Campylobacterales</taxon>
        <taxon>Campylobacteraceae</taxon>
        <taxon>Campylobacter</taxon>
    </lineage>
</organism>
<accession>A0A5Y7F472</accession>
<dbReference type="AlphaFoldDB" id="A0A5Y7F472"/>
<dbReference type="Proteomes" id="UP000361993">
    <property type="component" value="Unassembled WGS sequence"/>
</dbReference>
<protein>
    <submittedName>
        <fullName evidence="11">Conjugal transfer protein TrbI</fullName>
    </submittedName>
</protein>
<comment type="similarity">
    <text evidence="2">Belongs to the TrbI/VirB10 family.</text>
</comment>
<keyword evidence="5 7" id="KW-0472">Membrane</keyword>
<comment type="subcellular location">
    <subcellularLocation>
        <location evidence="1">Membrane</location>
        <topology evidence="1">Single-pass membrane protein</topology>
    </subcellularLocation>
</comment>
<evidence type="ECO:0000256" key="4">
    <source>
        <dbReference type="ARBA" id="ARBA00022989"/>
    </source>
</evidence>
<gene>
    <name evidence="9" type="ORF">CJD00_08985</name>
    <name evidence="10" type="ORF">CYT24_08570</name>
    <name evidence="8" type="ORF">E5B41_03895</name>
    <name evidence="11" type="ORF">FKJ15_08415</name>
</gene>
<dbReference type="EMBL" id="AACDUL010000023">
    <property type="protein sequence ID" value="EAK1510371.1"/>
    <property type="molecule type" value="Genomic_DNA"/>
</dbReference>
<keyword evidence="4 7" id="KW-1133">Transmembrane helix</keyword>
<evidence type="ECO:0000313" key="10">
    <source>
        <dbReference type="EMBL" id="EAL4185951.1"/>
    </source>
</evidence>